<reference evidence="1" key="1">
    <citation type="submission" date="2021-02" db="EMBL/GenBank/DDBJ databases">
        <authorList>
            <person name="Dougan E. K."/>
            <person name="Rhodes N."/>
            <person name="Thang M."/>
            <person name="Chan C."/>
        </authorList>
    </citation>
    <scope>NUCLEOTIDE SEQUENCE</scope>
</reference>
<organism evidence="1 2">
    <name type="scientific">Symbiodinium necroappetens</name>
    <dbReference type="NCBI Taxonomy" id="1628268"/>
    <lineage>
        <taxon>Eukaryota</taxon>
        <taxon>Sar</taxon>
        <taxon>Alveolata</taxon>
        <taxon>Dinophyceae</taxon>
        <taxon>Suessiales</taxon>
        <taxon>Symbiodiniaceae</taxon>
        <taxon>Symbiodinium</taxon>
    </lineage>
</organism>
<dbReference type="AlphaFoldDB" id="A0A813BNF6"/>
<evidence type="ECO:0000313" key="1">
    <source>
        <dbReference type="EMBL" id="CAE7907931.1"/>
    </source>
</evidence>
<dbReference type="EMBL" id="CAJNJA010072809">
    <property type="protein sequence ID" value="CAE7907931.1"/>
    <property type="molecule type" value="Genomic_DNA"/>
</dbReference>
<dbReference type="Proteomes" id="UP000601435">
    <property type="component" value="Unassembled WGS sequence"/>
</dbReference>
<evidence type="ECO:0000313" key="2">
    <source>
        <dbReference type="Proteomes" id="UP000601435"/>
    </source>
</evidence>
<comment type="caution">
    <text evidence="1">The sequence shown here is derived from an EMBL/GenBank/DDBJ whole genome shotgun (WGS) entry which is preliminary data.</text>
</comment>
<name>A0A813BNF6_9DINO</name>
<sequence length="122" mass="13525">MAFLAAKAQAMAFTLRCNVPASYSRESMKRLIRLNCDKVNRSVNDFEALGAEESELDTGLRMILGDQYDIDNLQWLEKGSLATEACENATTLLAETEAIAWRLAENETASRFMEATNLAVNA</sequence>
<gene>
    <name evidence="1" type="primary">bgs4</name>
    <name evidence="1" type="ORF">SNEC2469_LOCUS30814</name>
</gene>
<keyword evidence="2" id="KW-1185">Reference proteome</keyword>
<protein>
    <submittedName>
        <fullName evidence="1">Bgs4 protein</fullName>
    </submittedName>
</protein>
<accession>A0A813BNF6</accession>
<feature type="non-terminal residue" evidence="1">
    <location>
        <position position="1"/>
    </location>
</feature>
<proteinExistence type="predicted"/>